<accession>A0A318QS53</accession>
<comment type="function">
    <text evidence="2">Catalyzes the epimerization of the C3' and C5'positions of dTDP-6-deoxy-D-xylo-4-hexulose, forming dTDP-6-deoxy-L-lyxo-4-hexulose.</text>
</comment>
<reference evidence="10 11" key="1">
    <citation type="submission" date="2017-07" db="EMBL/GenBank/DDBJ databases">
        <title>A draft genome sequence of Komagataeibacter sp. T5K1.</title>
        <authorList>
            <person name="Skraban J."/>
            <person name="Cleenwerck I."/>
            <person name="Vandamme P."/>
            <person name="Trcek J."/>
        </authorList>
    </citation>
    <scope>NUCLEOTIDE SEQUENCE [LARGE SCALE GENOMIC DNA]</scope>
    <source>
        <strain evidence="10 11">T5K1</strain>
    </source>
</reference>
<feature type="active site" description="Proton donor" evidence="8">
    <location>
        <position position="132"/>
    </location>
</feature>
<evidence type="ECO:0000256" key="9">
    <source>
        <dbReference type="PIRSR" id="PIRSR600888-3"/>
    </source>
</evidence>
<evidence type="ECO:0000256" key="7">
    <source>
        <dbReference type="ARBA" id="ARBA00033311"/>
    </source>
</evidence>
<dbReference type="PANTHER" id="PTHR21047:SF2">
    <property type="entry name" value="THYMIDINE DIPHOSPHO-4-KETO-RHAMNOSE 3,5-EPIMERASE"/>
    <property type="match status" value="1"/>
</dbReference>
<evidence type="ECO:0000256" key="2">
    <source>
        <dbReference type="ARBA" id="ARBA00001997"/>
    </source>
</evidence>
<evidence type="ECO:0000256" key="5">
    <source>
        <dbReference type="ARBA" id="ARBA00029758"/>
    </source>
</evidence>
<comment type="catalytic activity">
    <reaction evidence="1">
        <text>dTDP-4-dehydro-6-deoxy-alpha-D-glucose = dTDP-4-dehydro-beta-L-rhamnose</text>
        <dbReference type="Rhea" id="RHEA:16969"/>
        <dbReference type="ChEBI" id="CHEBI:57649"/>
        <dbReference type="ChEBI" id="CHEBI:62830"/>
        <dbReference type="EC" id="5.1.3.13"/>
    </reaction>
</comment>
<protein>
    <recommendedName>
        <fullName evidence="4">dTDP-4-dehydrorhamnose 3,5-epimerase</fullName>
        <ecNumber evidence="3">5.1.3.13</ecNumber>
    </recommendedName>
    <alternativeName>
        <fullName evidence="6">Thymidine diphospho-4-keto-rhamnose 3,5-epimerase</fullName>
    </alternativeName>
    <alternativeName>
        <fullName evidence="5">dTDP-4-keto-6-deoxyglucose 3,5-epimerase</fullName>
    </alternativeName>
    <alternativeName>
        <fullName evidence="7">dTDP-6-deoxy-D-xylo-4-hexulose 3,5-epimerase</fullName>
    </alternativeName>
</protein>
<dbReference type="PANTHER" id="PTHR21047">
    <property type="entry name" value="DTDP-6-DEOXY-D-GLUCOSE-3,5 EPIMERASE"/>
    <property type="match status" value="1"/>
</dbReference>
<evidence type="ECO:0000256" key="8">
    <source>
        <dbReference type="PIRSR" id="PIRSR600888-1"/>
    </source>
</evidence>
<evidence type="ECO:0000256" key="3">
    <source>
        <dbReference type="ARBA" id="ARBA00012098"/>
    </source>
</evidence>
<dbReference type="InterPro" id="IPR014710">
    <property type="entry name" value="RmlC-like_jellyroll"/>
</dbReference>
<feature type="site" description="Participates in a stacking interaction with the thymidine ring of dTDP-4-oxo-6-deoxyglucose" evidence="9">
    <location>
        <position position="138"/>
    </location>
</feature>
<evidence type="ECO:0000313" key="10">
    <source>
        <dbReference type="EMBL" id="PYD75543.1"/>
    </source>
</evidence>
<gene>
    <name evidence="10" type="ORF">CFR71_09130</name>
</gene>
<feature type="active site" description="Proton acceptor" evidence="8">
    <location>
        <position position="62"/>
    </location>
</feature>
<proteinExistence type="predicted"/>
<dbReference type="Gene3D" id="2.60.120.10">
    <property type="entry name" value="Jelly Rolls"/>
    <property type="match status" value="1"/>
</dbReference>
<dbReference type="AlphaFoldDB" id="A0A318QS53"/>
<dbReference type="Proteomes" id="UP000247609">
    <property type="component" value="Unassembled WGS sequence"/>
</dbReference>
<dbReference type="CDD" id="cd00438">
    <property type="entry name" value="cupin_RmlC"/>
    <property type="match status" value="1"/>
</dbReference>
<dbReference type="EMBL" id="NOXG01000008">
    <property type="protein sequence ID" value="PYD75543.1"/>
    <property type="molecule type" value="Genomic_DNA"/>
</dbReference>
<evidence type="ECO:0000256" key="6">
    <source>
        <dbReference type="ARBA" id="ARBA00031424"/>
    </source>
</evidence>
<evidence type="ECO:0000256" key="1">
    <source>
        <dbReference type="ARBA" id="ARBA00001298"/>
    </source>
</evidence>
<comment type="caution">
    <text evidence="10">The sequence shown here is derived from an EMBL/GenBank/DDBJ whole genome shotgun (WGS) entry which is preliminary data.</text>
</comment>
<dbReference type="GO" id="GO:0019305">
    <property type="term" value="P:dTDP-rhamnose biosynthetic process"/>
    <property type="evidence" value="ECO:0007669"/>
    <property type="project" value="TreeGrafter"/>
</dbReference>
<dbReference type="SUPFAM" id="SSF51182">
    <property type="entry name" value="RmlC-like cupins"/>
    <property type="match status" value="1"/>
</dbReference>
<dbReference type="GO" id="GO:0000271">
    <property type="term" value="P:polysaccharide biosynthetic process"/>
    <property type="evidence" value="ECO:0007669"/>
    <property type="project" value="TreeGrafter"/>
</dbReference>
<evidence type="ECO:0000256" key="4">
    <source>
        <dbReference type="ARBA" id="ARBA00019595"/>
    </source>
</evidence>
<organism evidence="10 11">
    <name type="scientific">Novacetimonas pomaceti</name>
    <dbReference type="NCBI Taxonomy" id="2021998"/>
    <lineage>
        <taxon>Bacteria</taxon>
        <taxon>Pseudomonadati</taxon>
        <taxon>Pseudomonadota</taxon>
        <taxon>Alphaproteobacteria</taxon>
        <taxon>Acetobacterales</taxon>
        <taxon>Acetobacteraceae</taxon>
        <taxon>Novacetimonas</taxon>
    </lineage>
</organism>
<dbReference type="GO" id="GO:0008830">
    <property type="term" value="F:dTDP-4-dehydrorhamnose 3,5-epimerase activity"/>
    <property type="evidence" value="ECO:0007669"/>
    <property type="project" value="UniProtKB-EC"/>
</dbReference>
<dbReference type="GO" id="GO:0005829">
    <property type="term" value="C:cytosol"/>
    <property type="evidence" value="ECO:0007669"/>
    <property type="project" value="TreeGrafter"/>
</dbReference>
<dbReference type="EC" id="5.1.3.13" evidence="3"/>
<dbReference type="RefSeq" id="WP_110530397.1">
    <property type="nucleotide sequence ID" value="NZ_NOXG01000008.1"/>
</dbReference>
<sequence>MLFQSTEIHDAREIILPRHKDERGSFGRIFDRDMFMDHGITCEFIQFSISRTKHAGTLRGMHYQKAPYAEDKLVYCIRGAIHDVICDLRPESPTYMKCQGFHLSDQNNRMIYIPAGCAHGFQTMEDNAEVLYAMSNIYSENHAYGIRFDDPILGITWARPVSCISAKDLDWPPYAPASLVD</sequence>
<dbReference type="InterPro" id="IPR000888">
    <property type="entry name" value="RmlC-like"/>
</dbReference>
<dbReference type="InterPro" id="IPR011051">
    <property type="entry name" value="RmlC_Cupin_sf"/>
</dbReference>
<dbReference type="Pfam" id="PF00908">
    <property type="entry name" value="dTDP_sugar_isom"/>
    <property type="match status" value="1"/>
</dbReference>
<evidence type="ECO:0000313" key="11">
    <source>
        <dbReference type="Proteomes" id="UP000247609"/>
    </source>
</evidence>
<name>A0A318QS53_9PROT</name>